<dbReference type="Proteomes" id="UP001597086">
    <property type="component" value="Unassembled WGS sequence"/>
</dbReference>
<dbReference type="InterPro" id="IPR036116">
    <property type="entry name" value="FN3_sf"/>
</dbReference>
<evidence type="ECO:0000256" key="1">
    <source>
        <dbReference type="SAM" id="SignalP"/>
    </source>
</evidence>
<dbReference type="SUPFAM" id="SSF49265">
    <property type="entry name" value="Fibronectin type III"/>
    <property type="match status" value="3"/>
</dbReference>
<protein>
    <submittedName>
        <fullName evidence="3">GEVED domain-containing protein</fullName>
    </submittedName>
</protein>
<feature type="domain" description="Fibronectin type-III" evidence="2">
    <location>
        <begin position="668"/>
        <end position="756"/>
    </location>
</feature>
<dbReference type="Gene3D" id="2.60.120.260">
    <property type="entry name" value="Galactose-binding domain-like"/>
    <property type="match status" value="2"/>
</dbReference>
<gene>
    <name evidence="3" type="ORF">ACFQ13_14455</name>
</gene>
<feature type="chain" id="PRO_5045929854" evidence="1">
    <location>
        <begin position="20"/>
        <end position="2007"/>
    </location>
</feature>
<keyword evidence="4" id="KW-1185">Reference proteome</keyword>
<comment type="caution">
    <text evidence="3">The sequence shown here is derived from an EMBL/GenBank/DDBJ whole genome shotgun (WGS) entry which is preliminary data.</text>
</comment>
<proteinExistence type="predicted"/>
<evidence type="ECO:0000259" key="2">
    <source>
        <dbReference type="PROSITE" id="PS50853"/>
    </source>
</evidence>
<dbReference type="PROSITE" id="PS50853">
    <property type="entry name" value="FN3"/>
    <property type="match status" value="4"/>
</dbReference>
<dbReference type="Pfam" id="PF13585">
    <property type="entry name" value="CHU_C"/>
    <property type="match status" value="1"/>
</dbReference>
<feature type="domain" description="Fibronectin type-III" evidence="2">
    <location>
        <begin position="396"/>
        <end position="484"/>
    </location>
</feature>
<feature type="domain" description="Fibronectin type-III" evidence="2">
    <location>
        <begin position="936"/>
        <end position="1026"/>
    </location>
</feature>
<dbReference type="CDD" id="cd00063">
    <property type="entry name" value="FN3"/>
    <property type="match status" value="2"/>
</dbReference>
<reference evidence="4" key="1">
    <citation type="journal article" date="2019" name="Int. J. Syst. Evol. Microbiol.">
        <title>The Global Catalogue of Microorganisms (GCM) 10K type strain sequencing project: providing services to taxonomists for standard genome sequencing and annotation.</title>
        <authorList>
            <consortium name="The Broad Institute Genomics Platform"/>
            <consortium name="The Broad Institute Genome Sequencing Center for Infectious Disease"/>
            <person name="Wu L."/>
            <person name="Ma J."/>
        </authorList>
    </citation>
    <scope>NUCLEOTIDE SEQUENCE [LARGE SCALE GENOMIC DNA]</scope>
    <source>
        <strain evidence="4">CCUG 56098</strain>
    </source>
</reference>
<dbReference type="InterPro" id="IPR003961">
    <property type="entry name" value="FN3_dom"/>
</dbReference>
<accession>A0ABW3KW47</accession>
<dbReference type="InterPro" id="IPR026341">
    <property type="entry name" value="T9SS_type_B"/>
</dbReference>
<name>A0ABW3KW47_9FLAO</name>
<sequence length="2007" mass="214625">MKKITLFLIMLGFCLTATAQYSFPTVTGPTNVVEGSPVTLSLNDVANTAGVPAGASGSYSSFSITVDWSAGAGGPWASEADLTITTTAGALTLEPTEGGANSSSDTVLTFTGDFPAIYAPTSDGYLDLTLSQSYSGSDADWSNIVVTLFESPTCVIPTGMATTLVTTTSIDLEWSAGFSETTWNLEYKTENFVPGTGDADNTIVVTGTPEASLTGLTEYTNYFIYYQADCGTEDGTSEWVGPFTTLTGYCESVPSSNDYTGISQIELGEETLTSGGDLTYEDFTATTVDVQAQVTANLQITFATYFSYYTNVWIDLNNDLSFDNETELFFQGESETATTYTLNASFLVPDVPLGVYNMRIGTADSGQATPNPCYSGSYGVTIDARINITAAPTCIPPSALTATEITSESAELSWDQVGTVSQWNVEVVESGVTPTGTPTATNISNPYTATGLTGLTTYDYYVQANCGTELSSWAGPFSFTTPCGAYTPYYLEDFADVTFSIAPECWEEADAGDATTGPQNFGAGSWTADGFLNNGFTGAYSINLYSTNKSDWILSPQFDLTGGPFQVEFDFGIMDYASSTVAGILGSDDTVDFFISTDGGTTWTSLLSYDNTSVVSADGIHPVVDLTAYSGQTVQFAFYASEGTVNDPEDVQVFVDNFEVRDIPSCPEPNDLVVSNVTATEAEVSWVEAGTSTVWNIEVVAAGDTPTGTPTATNVSNPYVLTGLDAITSYDVYVQADCSGDLSMYTGPASFTTECDIFVPDYIQTFSTIIPDCWEVADGGDPTTGPTDFGTSSWGADGFLNDGTSGSYEINLWVATKSDWIISPQFDLTGGPFQVEFDFGVMQYASTTTPGTLGSDDVVQLVMTTDNGATWTVLVTYDNTSVFTINGDHPVVDLTAYSGQTAQFAIYASEGTVNDSEDNQVFVDNFRVRGIPTCPEPADLTATNLSLTSTELGWTETGSSSAWNIQYGEAGFLLGDGTTISDITTNPYVLTDLEPDTSYEFYVQSVCSTDDISSFFGPYEFYTGYCESIPTSNTGSGVDSVTLAYTDFTSEGDVNYESHLTPVVDVFQGIDTNLEIVFGHTSTYYTSVWIDFNDDLVFDDTEMVFDGESEGADFSDTSHVLDASFLMPITAAIGEHRLRIGTTNFSTPTPCYNGSSGVTLDFMVNIQALACTVAEAAYTIVPDCDNDQFSIAVDLTSVGDADTLEISNSVNTDTEQVSTTGNYTVGPFDFGTLVKVYITNEQDTDCKISSENLIMVACPPTNDDPCDATVAFVNDDILCVQSTPGTLFGASASNVADPSCSPNADDDVWFQFTATNPYQLISLTNLAGSNTTDIDYTLYEGTCDGLTEIACTSGFALLSSVTPELTVGSTYYIRVFSGGTENETTTFDLCITPYVAPANLTCDLADNYCSGSDATDILYTYNTIGVEPGDGTIDCLYTTPNPTYSVLEIGTSGDILIEMVQNTAFDSNDNPIGDELDVDFILWGPFAPGDDLCDLSAVVDCSYSAAAIENVTLTDAVQGEIYLLLITNYEKEPGVIQVRQTNIGGAGAGSTIADITASLVSDDVYIDPNNDPTETDEVSLCGYSSIVIETYSPFADDFVWTKDGVEITGANATDLTVTESGTYQVLAFDSQCNSSALSQEVIINLYDAAPAVEPQELIACDGPEADGSEVFDLDALTASLALDGYTVTYYLTTNDANQAINAVTSPYTSTGEVLVMRIEDTEAYNNGYLGCREISEVSLIVNPRPEINQPEDFIVCDDLDGVVDGSTEFDLVSIDDEVTTDPNMVMSYHTSLDDAEAGTNPLASPYASSGETVYVRAEDSVTGCYETTSFNLVINLVPLASVDSSFNNIVCPNATVPVTIGITPDNFTESEVTVTWEYNGTSTPGTGLILDTVLLPGDYTAIIEFNNSGCTNTVDIEVEEAESCIFPEGISPNNDGKNDTFDLSSFDVSKLEIFNRYGTRVYFKNNYTNEWHGQTDDGEELPVGTYFYTVIYEGGTKSKSAWVYINR</sequence>
<dbReference type="Pfam" id="PF23759">
    <property type="entry name" value="GBD_T9SS_assoc"/>
    <property type="match status" value="1"/>
</dbReference>
<dbReference type="InterPro" id="IPR013783">
    <property type="entry name" value="Ig-like_fold"/>
</dbReference>
<keyword evidence="1" id="KW-0732">Signal</keyword>
<evidence type="ECO:0000313" key="3">
    <source>
        <dbReference type="EMBL" id="MFD1017125.1"/>
    </source>
</evidence>
<dbReference type="Gene3D" id="2.60.40.10">
    <property type="entry name" value="Immunoglobulins"/>
    <property type="match status" value="4"/>
</dbReference>
<dbReference type="RefSeq" id="WP_386118556.1">
    <property type="nucleotide sequence ID" value="NZ_JBHTKM010000063.1"/>
</dbReference>
<dbReference type="InterPro" id="IPR056600">
    <property type="entry name" value="GBD_T9SS_assoc"/>
</dbReference>
<dbReference type="Pfam" id="PF20009">
    <property type="entry name" value="GEVED"/>
    <property type="match status" value="2"/>
</dbReference>
<feature type="domain" description="Fibronectin type-III" evidence="2">
    <location>
        <begin position="156"/>
        <end position="248"/>
    </location>
</feature>
<dbReference type="NCBIfam" id="TIGR04131">
    <property type="entry name" value="Bac_Flav_CTERM"/>
    <property type="match status" value="1"/>
</dbReference>
<evidence type="ECO:0000313" key="4">
    <source>
        <dbReference type="Proteomes" id="UP001597086"/>
    </source>
</evidence>
<dbReference type="Pfam" id="PF00041">
    <property type="entry name" value="fn3"/>
    <property type="match status" value="3"/>
</dbReference>
<dbReference type="InterPro" id="IPR045474">
    <property type="entry name" value="GEVED"/>
</dbReference>
<organism evidence="3 4">
    <name type="scientific">Winogradskyella rapida</name>
    <dbReference type="NCBI Taxonomy" id="549701"/>
    <lineage>
        <taxon>Bacteria</taxon>
        <taxon>Pseudomonadati</taxon>
        <taxon>Bacteroidota</taxon>
        <taxon>Flavobacteriia</taxon>
        <taxon>Flavobacteriales</taxon>
        <taxon>Flavobacteriaceae</taxon>
        <taxon>Winogradskyella</taxon>
    </lineage>
</organism>
<dbReference type="SMART" id="SM00060">
    <property type="entry name" value="FN3"/>
    <property type="match status" value="4"/>
</dbReference>
<feature type="signal peptide" evidence="1">
    <location>
        <begin position="1"/>
        <end position="19"/>
    </location>
</feature>
<dbReference type="EMBL" id="JBHTKM010000063">
    <property type="protein sequence ID" value="MFD1017125.1"/>
    <property type="molecule type" value="Genomic_DNA"/>
</dbReference>